<feature type="active site" description="Proton acceptor" evidence="12">
    <location>
        <position position="248"/>
    </location>
</feature>
<evidence type="ECO:0000259" key="13">
    <source>
        <dbReference type="Pfam" id="PF00294"/>
    </source>
</evidence>
<keyword evidence="11 12" id="KW-0119">Carbohydrate metabolism</keyword>
<keyword evidence="15" id="KW-1185">Reference proteome</keyword>
<feature type="binding site" evidence="12">
    <location>
        <position position="278"/>
    </location>
    <ligand>
        <name>K(+)</name>
        <dbReference type="ChEBI" id="CHEBI:29103"/>
    </ligand>
</feature>
<evidence type="ECO:0000256" key="8">
    <source>
        <dbReference type="ARBA" id="ARBA00022840"/>
    </source>
</evidence>
<comment type="similarity">
    <text evidence="1">Belongs to the carbohydrate kinase pfkB family.</text>
</comment>
<feature type="domain" description="Carbohydrate kinase PfkB" evidence="13">
    <location>
        <begin position="2"/>
        <end position="289"/>
    </location>
</feature>
<feature type="binding site" evidence="12">
    <location>
        <begin position="247"/>
        <end position="248"/>
    </location>
    <ligand>
        <name>ATP</name>
        <dbReference type="ChEBI" id="CHEBI:30616"/>
    </ligand>
</feature>
<feature type="binding site" evidence="12">
    <location>
        <position position="242"/>
    </location>
    <ligand>
        <name>K(+)</name>
        <dbReference type="ChEBI" id="CHEBI:29103"/>
    </ligand>
</feature>
<dbReference type="GO" id="GO:0019303">
    <property type="term" value="P:D-ribose catabolic process"/>
    <property type="evidence" value="ECO:0007669"/>
    <property type="project" value="UniProtKB-UniRule"/>
</dbReference>
<dbReference type="Gene3D" id="3.40.1190.20">
    <property type="match status" value="1"/>
</dbReference>
<evidence type="ECO:0000256" key="4">
    <source>
        <dbReference type="ARBA" id="ARBA00022679"/>
    </source>
</evidence>
<evidence type="ECO:0000313" key="15">
    <source>
        <dbReference type="Proteomes" id="UP000265341"/>
    </source>
</evidence>
<sequence>MISVVGSVNVDLAVRVPHLPRPGETVQGEDAQVGLGGKGANQAVAAARLGADVGLVAAVGVDAFGRLALEQLAREGVRTARVKQSPRPTGLALIGVDASGQNSILVSPGANADLEPEDLDEAALAGSPWVAVQLEIPRPTWRRALAAAREAGCRVALNASPVAPGLDLPDLEGADWLIVNEVEAAQLLRVEPTPDPRRALEYARRLTGCVANAVVTLGEQGAVFAGAAGEGHAAGRPVRAVDTTGAGDTFSGALVVALSEGASAAEAVGFANAAAALATTRTGAAAAMPRRAELEGHWPGPR</sequence>
<dbReference type="Proteomes" id="UP000265341">
    <property type="component" value="Unassembled WGS sequence"/>
</dbReference>
<dbReference type="GO" id="GO:0005524">
    <property type="term" value="F:ATP binding"/>
    <property type="evidence" value="ECO:0007669"/>
    <property type="project" value="UniProtKB-UniRule"/>
</dbReference>
<comment type="similarity">
    <text evidence="12">Belongs to the carbohydrate kinase PfkB family. Ribokinase subfamily.</text>
</comment>
<evidence type="ECO:0000256" key="3">
    <source>
        <dbReference type="ARBA" id="ARBA00016943"/>
    </source>
</evidence>
<dbReference type="PANTHER" id="PTHR10584">
    <property type="entry name" value="SUGAR KINASE"/>
    <property type="match status" value="1"/>
</dbReference>
<feature type="binding site" evidence="12">
    <location>
        <position position="281"/>
    </location>
    <ligand>
        <name>K(+)</name>
        <dbReference type="ChEBI" id="CHEBI:29103"/>
    </ligand>
</feature>
<comment type="subunit">
    <text evidence="12">Homodimer.</text>
</comment>
<feature type="binding site" evidence="12">
    <location>
        <position position="135"/>
    </location>
    <ligand>
        <name>substrate</name>
    </ligand>
</feature>
<dbReference type="InterPro" id="IPR002139">
    <property type="entry name" value="Ribo/fructo_kinase"/>
</dbReference>
<dbReference type="RefSeq" id="WP_220452336.1">
    <property type="nucleotide sequence ID" value="NZ_QWLA01000060.1"/>
</dbReference>
<keyword evidence="4 12" id="KW-0808">Transferase</keyword>
<evidence type="ECO:0000256" key="12">
    <source>
        <dbReference type="HAMAP-Rule" id="MF_01987"/>
    </source>
</evidence>
<comment type="subcellular location">
    <subcellularLocation>
        <location evidence="12">Cytoplasm</location>
    </subcellularLocation>
</comment>
<dbReference type="GO" id="GO:0005829">
    <property type="term" value="C:cytosol"/>
    <property type="evidence" value="ECO:0007669"/>
    <property type="project" value="TreeGrafter"/>
</dbReference>
<comment type="caution">
    <text evidence="14">The sequence shown here is derived from an EMBL/GenBank/DDBJ whole genome shotgun (WGS) entry which is preliminary data.</text>
</comment>
<dbReference type="EMBL" id="QWLA01000060">
    <property type="protein sequence ID" value="RIH84286.1"/>
    <property type="molecule type" value="Genomic_DNA"/>
</dbReference>
<evidence type="ECO:0000256" key="9">
    <source>
        <dbReference type="ARBA" id="ARBA00022842"/>
    </source>
</evidence>
<dbReference type="InterPro" id="IPR011877">
    <property type="entry name" value="Ribokinase"/>
</dbReference>
<evidence type="ECO:0000256" key="10">
    <source>
        <dbReference type="ARBA" id="ARBA00022958"/>
    </source>
</evidence>
<dbReference type="CDD" id="cd01174">
    <property type="entry name" value="ribokinase"/>
    <property type="match status" value="1"/>
</dbReference>
<keyword evidence="10 12" id="KW-0630">Potassium</keyword>
<protein>
    <recommendedName>
        <fullName evidence="3 12">Ribokinase</fullName>
        <shortName evidence="12">RK</shortName>
        <ecNumber evidence="2 12">2.7.1.15</ecNumber>
    </recommendedName>
</protein>
<proteinExistence type="inferred from homology"/>
<gene>
    <name evidence="14" type="primary">rbsK_2</name>
    <name evidence="12" type="synonym">rbsK</name>
    <name evidence="14" type="ORF">Mrose_02717</name>
</gene>
<dbReference type="AlphaFoldDB" id="A0A399EKW9"/>
<keyword evidence="12" id="KW-0963">Cytoplasm</keyword>
<dbReference type="HAMAP" id="MF_01987">
    <property type="entry name" value="Ribokinase"/>
    <property type="match status" value="1"/>
</dbReference>
<dbReference type="SUPFAM" id="SSF53613">
    <property type="entry name" value="Ribokinase-like"/>
    <property type="match status" value="1"/>
</dbReference>
<feature type="binding site" evidence="12">
    <location>
        <begin position="37"/>
        <end position="41"/>
    </location>
    <ligand>
        <name>substrate</name>
    </ligand>
</feature>
<comment type="catalytic activity">
    <reaction evidence="12">
        <text>D-ribose + ATP = D-ribose 5-phosphate + ADP + H(+)</text>
        <dbReference type="Rhea" id="RHEA:13697"/>
        <dbReference type="ChEBI" id="CHEBI:15378"/>
        <dbReference type="ChEBI" id="CHEBI:30616"/>
        <dbReference type="ChEBI" id="CHEBI:47013"/>
        <dbReference type="ChEBI" id="CHEBI:78346"/>
        <dbReference type="ChEBI" id="CHEBI:456216"/>
        <dbReference type="EC" id="2.7.1.15"/>
    </reaction>
</comment>
<feature type="binding site" evidence="12">
    <location>
        <begin position="216"/>
        <end position="221"/>
    </location>
    <ligand>
        <name>ATP</name>
        <dbReference type="ChEBI" id="CHEBI:30616"/>
    </ligand>
</feature>
<comment type="cofactor">
    <cofactor evidence="12">
        <name>Mg(2+)</name>
        <dbReference type="ChEBI" id="CHEBI:18420"/>
    </cofactor>
    <text evidence="12">Requires a divalent cation, most likely magnesium in vivo, as an electrophilic catalyst to aid phosphoryl group transfer. It is the chelate of the metal and the nucleotide that is the actual substrate.</text>
</comment>
<dbReference type="UniPathway" id="UPA00916">
    <property type="reaction ID" value="UER00889"/>
</dbReference>
<feature type="binding site" evidence="12">
    <location>
        <position position="272"/>
    </location>
    <ligand>
        <name>ATP</name>
        <dbReference type="ChEBI" id="CHEBI:30616"/>
    </ligand>
</feature>
<comment type="pathway">
    <text evidence="12">Carbohydrate metabolism; D-ribose degradation; D-ribose 5-phosphate from beta-D-ribopyranose: step 2/2.</text>
</comment>
<dbReference type="InterPro" id="IPR029056">
    <property type="entry name" value="Ribokinase-like"/>
</dbReference>
<dbReference type="GO" id="GO:0046872">
    <property type="term" value="F:metal ion binding"/>
    <property type="evidence" value="ECO:0007669"/>
    <property type="project" value="UniProtKB-KW"/>
</dbReference>
<evidence type="ECO:0000256" key="2">
    <source>
        <dbReference type="ARBA" id="ARBA00012035"/>
    </source>
</evidence>
<evidence type="ECO:0000256" key="11">
    <source>
        <dbReference type="ARBA" id="ARBA00023277"/>
    </source>
</evidence>
<feature type="binding site" evidence="12">
    <location>
        <position position="180"/>
    </location>
    <ligand>
        <name>ATP</name>
        <dbReference type="ChEBI" id="CHEBI:30616"/>
    </ligand>
</feature>
<dbReference type="Pfam" id="PF00294">
    <property type="entry name" value="PfkB"/>
    <property type="match status" value="1"/>
</dbReference>
<feature type="binding site" evidence="12">
    <location>
        <position position="283"/>
    </location>
    <ligand>
        <name>K(+)</name>
        <dbReference type="ChEBI" id="CHEBI:29103"/>
    </ligand>
</feature>
<name>A0A399EKW9_9DEIN</name>
<feature type="binding site" evidence="12">
    <location>
        <begin position="9"/>
        <end position="11"/>
    </location>
    <ligand>
        <name>substrate</name>
    </ligand>
</feature>
<organism evidence="14 15">
    <name type="scientific">Calidithermus roseus</name>
    <dbReference type="NCBI Taxonomy" id="1644118"/>
    <lineage>
        <taxon>Bacteria</taxon>
        <taxon>Thermotogati</taxon>
        <taxon>Deinococcota</taxon>
        <taxon>Deinococci</taxon>
        <taxon>Thermales</taxon>
        <taxon>Thermaceae</taxon>
        <taxon>Calidithermus</taxon>
    </lineage>
</organism>
<accession>A0A399EKW9</accession>
<keyword evidence="9 12" id="KW-0460">Magnesium</keyword>
<comment type="caution">
    <text evidence="12">Lacks conserved residue(s) required for the propagation of feature annotation.</text>
</comment>
<comment type="function">
    <text evidence="12">Catalyzes the phosphorylation of ribose at O-5 in a reaction requiring ATP and magnesium. The resulting D-ribose-5-phosphate can then be used either for sythesis of nucleotides, histidine, and tryptophan, or as a component of the pentose phosphate pathway.</text>
</comment>
<keyword evidence="8 12" id="KW-0067">ATP-binding</keyword>
<dbReference type="InterPro" id="IPR002173">
    <property type="entry name" value="Carboh/pur_kinase_PfkB_CS"/>
</dbReference>
<dbReference type="PRINTS" id="PR00990">
    <property type="entry name" value="RIBOKINASE"/>
</dbReference>
<comment type="activity regulation">
    <text evidence="12">Activated by a monovalent cation that binds near, but not in, the active site. The most likely occupant of the site in vivo is potassium. Ion binding induces a conformational change that may alter substrate affinity.</text>
</comment>
<keyword evidence="6 12" id="KW-0547">Nucleotide-binding</keyword>
<dbReference type="PROSITE" id="PS00584">
    <property type="entry name" value="PFKB_KINASES_2"/>
    <property type="match status" value="1"/>
</dbReference>
<keyword evidence="5 12" id="KW-0479">Metal-binding</keyword>
<reference evidence="14 15" key="1">
    <citation type="submission" date="2018-08" db="EMBL/GenBank/DDBJ databases">
        <title>Meiothermus roseus NBRC 110900 genome sequencing project.</title>
        <authorList>
            <person name="Da Costa M.S."/>
            <person name="Albuquerque L."/>
            <person name="Raposo P."/>
            <person name="Froufe H.J.C."/>
            <person name="Barroso C.S."/>
            <person name="Egas C."/>
        </authorList>
    </citation>
    <scope>NUCLEOTIDE SEQUENCE [LARGE SCALE GENOMIC DNA]</scope>
    <source>
        <strain evidence="14 15">NBRC 110900</strain>
    </source>
</reference>
<feature type="binding site" evidence="12">
    <location>
        <position position="244"/>
    </location>
    <ligand>
        <name>K(+)</name>
        <dbReference type="ChEBI" id="CHEBI:29103"/>
    </ligand>
</feature>
<keyword evidence="7 12" id="KW-0418">Kinase</keyword>
<feature type="binding site" evidence="12">
    <location>
        <position position="248"/>
    </location>
    <ligand>
        <name>substrate</name>
    </ligand>
</feature>
<evidence type="ECO:0000313" key="14">
    <source>
        <dbReference type="EMBL" id="RIH84286.1"/>
    </source>
</evidence>
<dbReference type="InterPro" id="IPR011611">
    <property type="entry name" value="PfkB_dom"/>
</dbReference>
<evidence type="ECO:0000256" key="6">
    <source>
        <dbReference type="ARBA" id="ARBA00022741"/>
    </source>
</evidence>
<dbReference type="EC" id="2.7.1.15" evidence="2 12"/>
<evidence type="ECO:0000256" key="5">
    <source>
        <dbReference type="ARBA" id="ARBA00022723"/>
    </source>
</evidence>
<evidence type="ECO:0000256" key="1">
    <source>
        <dbReference type="ARBA" id="ARBA00005380"/>
    </source>
</evidence>
<evidence type="ECO:0000256" key="7">
    <source>
        <dbReference type="ARBA" id="ARBA00022777"/>
    </source>
</evidence>
<dbReference type="GO" id="GO:0004747">
    <property type="term" value="F:ribokinase activity"/>
    <property type="evidence" value="ECO:0007669"/>
    <property type="project" value="UniProtKB-UniRule"/>
</dbReference>
<dbReference type="PANTHER" id="PTHR10584:SF166">
    <property type="entry name" value="RIBOKINASE"/>
    <property type="match status" value="1"/>
</dbReference>